<dbReference type="AlphaFoldDB" id="A0AAV7RB28"/>
<sequence length="184" mass="19679">MSPAASVHPHQGQQTELGASNTPPMRSSGASQQTQAAQPLPAHSSSKHNTSWLHARPKGRTHPRTTSNGALDIAPQPEQAGTPRSLLRRASLDAALAVNQQAGTIQHHSKNWHEHRTPPASMDGAVGESSAGCFMQAAPAARQPRPRQECQSNWKGITEITRQGFTNTLNADTILDKCSETGTF</sequence>
<accession>A0AAV7RB28</accession>
<feature type="compositionally biased region" description="Low complexity" evidence="1">
    <location>
        <begin position="27"/>
        <end position="38"/>
    </location>
</feature>
<organism evidence="2 3">
    <name type="scientific">Pleurodeles waltl</name>
    <name type="common">Iberian ribbed newt</name>
    <dbReference type="NCBI Taxonomy" id="8319"/>
    <lineage>
        <taxon>Eukaryota</taxon>
        <taxon>Metazoa</taxon>
        <taxon>Chordata</taxon>
        <taxon>Craniata</taxon>
        <taxon>Vertebrata</taxon>
        <taxon>Euteleostomi</taxon>
        <taxon>Amphibia</taxon>
        <taxon>Batrachia</taxon>
        <taxon>Caudata</taxon>
        <taxon>Salamandroidea</taxon>
        <taxon>Salamandridae</taxon>
        <taxon>Pleurodelinae</taxon>
        <taxon>Pleurodeles</taxon>
    </lineage>
</organism>
<feature type="compositionally biased region" description="Polar residues" evidence="1">
    <location>
        <begin position="11"/>
        <end position="25"/>
    </location>
</feature>
<reference evidence="2" key="1">
    <citation type="journal article" date="2022" name="bioRxiv">
        <title>Sequencing and chromosome-scale assembly of the giantPleurodeles waltlgenome.</title>
        <authorList>
            <person name="Brown T."/>
            <person name="Elewa A."/>
            <person name="Iarovenko S."/>
            <person name="Subramanian E."/>
            <person name="Araus A.J."/>
            <person name="Petzold A."/>
            <person name="Susuki M."/>
            <person name="Suzuki K.-i.T."/>
            <person name="Hayashi T."/>
            <person name="Toyoda A."/>
            <person name="Oliveira C."/>
            <person name="Osipova E."/>
            <person name="Leigh N.D."/>
            <person name="Simon A."/>
            <person name="Yun M.H."/>
        </authorList>
    </citation>
    <scope>NUCLEOTIDE SEQUENCE</scope>
    <source>
        <strain evidence="2">20211129_DDA</strain>
        <tissue evidence="2">Liver</tissue>
    </source>
</reference>
<evidence type="ECO:0000256" key="1">
    <source>
        <dbReference type="SAM" id="MobiDB-lite"/>
    </source>
</evidence>
<gene>
    <name evidence="2" type="ORF">NDU88_001686</name>
</gene>
<comment type="caution">
    <text evidence="2">The sequence shown here is derived from an EMBL/GenBank/DDBJ whole genome shotgun (WGS) entry which is preliminary data.</text>
</comment>
<name>A0AAV7RB28_PLEWA</name>
<feature type="region of interest" description="Disordered" evidence="1">
    <location>
        <begin position="102"/>
        <end position="127"/>
    </location>
</feature>
<feature type="compositionally biased region" description="Polar residues" evidence="1">
    <location>
        <begin position="43"/>
        <end position="52"/>
    </location>
</feature>
<keyword evidence="3" id="KW-1185">Reference proteome</keyword>
<feature type="region of interest" description="Disordered" evidence="1">
    <location>
        <begin position="1"/>
        <end position="82"/>
    </location>
</feature>
<evidence type="ECO:0000313" key="2">
    <source>
        <dbReference type="EMBL" id="KAJ1148862.1"/>
    </source>
</evidence>
<evidence type="ECO:0000313" key="3">
    <source>
        <dbReference type="Proteomes" id="UP001066276"/>
    </source>
</evidence>
<dbReference type="Proteomes" id="UP001066276">
    <property type="component" value="Chromosome 5"/>
</dbReference>
<proteinExistence type="predicted"/>
<protein>
    <submittedName>
        <fullName evidence="2">Uncharacterized protein</fullName>
    </submittedName>
</protein>
<dbReference type="EMBL" id="JANPWB010000009">
    <property type="protein sequence ID" value="KAJ1148862.1"/>
    <property type="molecule type" value="Genomic_DNA"/>
</dbReference>